<evidence type="ECO:0000313" key="5">
    <source>
        <dbReference type="EMBL" id="ACV63992.1"/>
    </source>
</evidence>
<keyword evidence="6" id="KW-1185">Reference proteome</keyword>
<proteinExistence type="inferred from homology"/>
<dbReference type="RefSeq" id="WP_015758684.1">
    <property type="nucleotide sequence ID" value="NC_013216.1"/>
</dbReference>
<dbReference type="Proteomes" id="UP000002217">
    <property type="component" value="Chromosome"/>
</dbReference>
<dbReference type="SUPFAM" id="SSF160246">
    <property type="entry name" value="EspE N-terminal domain-like"/>
    <property type="match status" value="1"/>
</dbReference>
<dbReference type="PANTHER" id="PTHR30258:SF3">
    <property type="entry name" value="SLL1921 PROTEIN"/>
    <property type="match status" value="1"/>
</dbReference>
<dbReference type="GO" id="GO:0005886">
    <property type="term" value="C:plasma membrane"/>
    <property type="evidence" value="ECO:0007669"/>
    <property type="project" value="TreeGrafter"/>
</dbReference>
<dbReference type="InterPro" id="IPR037257">
    <property type="entry name" value="T2SS_E_N_sf"/>
</dbReference>
<dbReference type="HOGENOM" id="CLU_013446_10_1_9"/>
<reference evidence="5 6" key="1">
    <citation type="journal article" date="2009" name="Stand. Genomic Sci.">
        <title>Complete genome sequence of Desulfotomaculum acetoxidans type strain (5575).</title>
        <authorList>
            <person name="Spring S."/>
            <person name="Lapidus A."/>
            <person name="Schroder M."/>
            <person name="Gleim D."/>
            <person name="Sims D."/>
            <person name="Meincke L."/>
            <person name="Glavina Del Rio T."/>
            <person name="Tice H."/>
            <person name="Copeland A."/>
            <person name="Cheng J.F."/>
            <person name="Lucas S."/>
            <person name="Chen F."/>
            <person name="Nolan M."/>
            <person name="Bruce D."/>
            <person name="Goodwin L."/>
            <person name="Pitluck S."/>
            <person name="Ivanova N."/>
            <person name="Mavromatis K."/>
            <person name="Mikhailova N."/>
            <person name="Pati A."/>
            <person name="Chen A."/>
            <person name="Palaniappan K."/>
            <person name="Land M."/>
            <person name="Hauser L."/>
            <person name="Chang Y.J."/>
            <person name="Jeffries C.D."/>
            <person name="Chain P."/>
            <person name="Saunders E."/>
            <person name="Brettin T."/>
            <person name="Detter J.C."/>
            <person name="Goker M."/>
            <person name="Bristow J."/>
            <person name="Eisen J.A."/>
            <person name="Markowitz V."/>
            <person name="Hugenholtz P."/>
            <person name="Kyrpides N.C."/>
            <person name="Klenk H.P."/>
            <person name="Han C."/>
        </authorList>
    </citation>
    <scope>NUCLEOTIDE SEQUENCE [LARGE SCALE GENOMIC DNA]</scope>
    <source>
        <strain evidence="6">ATCC 49208 / DSM 771 / VKM B-1644</strain>
    </source>
</reference>
<dbReference type="PANTHER" id="PTHR30258">
    <property type="entry name" value="TYPE II SECRETION SYSTEM PROTEIN GSPE-RELATED"/>
    <property type="match status" value="1"/>
</dbReference>
<accession>C8W5J2</accession>
<dbReference type="PROSITE" id="PS00662">
    <property type="entry name" value="T2SP_E"/>
    <property type="match status" value="1"/>
</dbReference>
<keyword evidence="2" id="KW-0547">Nucleotide-binding</keyword>
<dbReference type="Gene3D" id="3.30.300.160">
    <property type="entry name" value="Type II secretion system, protein E, N-terminal domain"/>
    <property type="match status" value="1"/>
</dbReference>
<dbReference type="eggNOG" id="COG2804">
    <property type="taxonomic scope" value="Bacteria"/>
</dbReference>
<organism evidence="5 6">
    <name type="scientific">Desulfofarcimen acetoxidans (strain ATCC 49208 / DSM 771 / KCTC 5769 / VKM B-1644 / 5575)</name>
    <name type="common">Desulfotomaculum acetoxidans</name>
    <dbReference type="NCBI Taxonomy" id="485916"/>
    <lineage>
        <taxon>Bacteria</taxon>
        <taxon>Bacillati</taxon>
        <taxon>Bacillota</taxon>
        <taxon>Clostridia</taxon>
        <taxon>Eubacteriales</taxon>
        <taxon>Peptococcaceae</taxon>
        <taxon>Desulfofarcimen</taxon>
    </lineage>
</organism>
<sequence length="561" mass="62760">MKSKHMHNFLGTILVQKGIITQEQLEDALKNQSEMKGKKGLIGKTLVRLGYCTEDDIARVIAERSGIPYISLETYQIDPAAVTVLSIDNINRYKALPVSFADDKLVVAMNHPNDIMSIDDLRMLTGYDIKPVMTSDTELEATIEKYSRESLDVEQEDDDVDAYNDLANESVDDADRPAIQLANMILSQALSARASDIHIEPYEKNSRVRFRIDGVLHDIMQVPRKMHATLTSRIKVMANMDIADRRVPQDGRISLKIEGRSVDLRVATLPTAYGERLTLRLLERSGTMITLEQLGIRESVLEKYLATVKYPYGLILVTGPTGSGKTTSLYASLATIDTTAKNVITVEDPVEYRIEGVSQIPINTKVGLTFETGLRSILRNDPDIIMVGEIRDKQTARIATESALTGHLVLSTLHTNDAPGAISRLIEMGIEPFLIVSSLTCVLAQRLARVLCSHCKESYKLSRKELMNIEDFPLSEQEEEISLYRPRGCIRCSNTGYRGRVGIFEVLFATEKIQQLTLEKRSTREIREVALSEGMTSLRRDGLQKVKQGITSLEEVMRVVI</sequence>
<name>C8W5J2_DESAS</name>
<dbReference type="Gene3D" id="3.40.50.300">
    <property type="entry name" value="P-loop containing nucleotide triphosphate hydrolases"/>
    <property type="match status" value="1"/>
</dbReference>
<feature type="domain" description="Bacterial type II secretion system protein E" evidence="4">
    <location>
        <begin position="378"/>
        <end position="392"/>
    </location>
</feature>
<dbReference type="KEGG" id="dae:Dtox_3257"/>
<dbReference type="Pfam" id="PF00437">
    <property type="entry name" value="T2SSE"/>
    <property type="match status" value="1"/>
</dbReference>
<dbReference type="InterPro" id="IPR027417">
    <property type="entry name" value="P-loop_NTPase"/>
</dbReference>
<gene>
    <name evidence="5" type="ordered locus">Dtox_3257</name>
</gene>
<evidence type="ECO:0000259" key="4">
    <source>
        <dbReference type="PROSITE" id="PS00662"/>
    </source>
</evidence>
<comment type="similarity">
    <text evidence="1">Belongs to the GSP E family.</text>
</comment>
<dbReference type="SUPFAM" id="SSF52540">
    <property type="entry name" value="P-loop containing nucleoside triphosphate hydrolases"/>
    <property type="match status" value="1"/>
</dbReference>
<dbReference type="GO" id="GO:0016887">
    <property type="term" value="F:ATP hydrolysis activity"/>
    <property type="evidence" value="ECO:0007669"/>
    <property type="project" value="TreeGrafter"/>
</dbReference>
<evidence type="ECO:0000256" key="2">
    <source>
        <dbReference type="ARBA" id="ARBA00022741"/>
    </source>
</evidence>
<dbReference type="STRING" id="485916.Dtox_3257"/>
<protein>
    <submittedName>
        <fullName evidence="5">Type II secretion system protein E</fullName>
    </submittedName>
</protein>
<dbReference type="InterPro" id="IPR007831">
    <property type="entry name" value="T2SS_GspE_N"/>
</dbReference>
<evidence type="ECO:0000313" key="6">
    <source>
        <dbReference type="Proteomes" id="UP000002217"/>
    </source>
</evidence>
<dbReference type="Pfam" id="PF05157">
    <property type="entry name" value="MshEN"/>
    <property type="match status" value="1"/>
</dbReference>
<dbReference type="EMBL" id="CP001720">
    <property type="protein sequence ID" value="ACV63992.1"/>
    <property type="molecule type" value="Genomic_DNA"/>
</dbReference>
<keyword evidence="3" id="KW-0067">ATP-binding</keyword>
<dbReference type="FunFam" id="3.30.450.90:FF:000001">
    <property type="entry name" value="Type II secretion system ATPase GspE"/>
    <property type="match status" value="1"/>
</dbReference>
<dbReference type="CDD" id="cd01129">
    <property type="entry name" value="PulE-GspE-like"/>
    <property type="match status" value="1"/>
</dbReference>
<dbReference type="AlphaFoldDB" id="C8W5J2"/>
<evidence type="ECO:0000256" key="1">
    <source>
        <dbReference type="ARBA" id="ARBA00006611"/>
    </source>
</evidence>
<dbReference type="Gene3D" id="3.30.450.90">
    <property type="match status" value="1"/>
</dbReference>
<dbReference type="FunFam" id="3.40.50.300:FF:000398">
    <property type="entry name" value="Type IV pilus assembly ATPase PilB"/>
    <property type="match status" value="1"/>
</dbReference>
<evidence type="ECO:0000256" key="3">
    <source>
        <dbReference type="ARBA" id="ARBA00022840"/>
    </source>
</evidence>
<dbReference type="GO" id="GO:0005524">
    <property type="term" value="F:ATP binding"/>
    <property type="evidence" value="ECO:0007669"/>
    <property type="project" value="UniProtKB-KW"/>
</dbReference>
<dbReference type="InterPro" id="IPR001482">
    <property type="entry name" value="T2SS/T4SS_dom"/>
</dbReference>